<dbReference type="EMBL" id="JAJAGQ010000009">
    <property type="protein sequence ID" value="KAJ8553414.1"/>
    <property type="molecule type" value="Genomic_DNA"/>
</dbReference>
<dbReference type="PANTHER" id="PTHR46859">
    <property type="entry name" value="TRANSMEMBRANE FRAGILE-X-F-ASSOCIATED PROTEIN"/>
    <property type="match status" value="1"/>
</dbReference>
<feature type="transmembrane region" description="Helical" evidence="3">
    <location>
        <begin position="75"/>
        <end position="98"/>
    </location>
</feature>
<keyword evidence="2" id="KW-0862">Zinc</keyword>
<keyword evidence="1" id="KW-0809">Transit peptide</keyword>
<dbReference type="OrthoDB" id="10265409at2759"/>
<feature type="transmembrane region" description="Helical" evidence="3">
    <location>
        <begin position="283"/>
        <end position="304"/>
    </location>
</feature>
<dbReference type="Pfam" id="PF10269">
    <property type="entry name" value="Tmemb_185A"/>
    <property type="match status" value="1"/>
</dbReference>
<feature type="transmembrane region" description="Helical" evidence="3">
    <location>
        <begin position="36"/>
        <end position="54"/>
    </location>
</feature>
<evidence type="ECO:0000256" key="1">
    <source>
        <dbReference type="ARBA" id="ARBA00022946"/>
    </source>
</evidence>
<feature type="transmembrane region" description="Helical" evidence="3">
    <location>
        <begin position="104"/>
        <end position="122"/>
    </location>
</feature>
<keyword evidence="3" id="KW-1133">Transmembrane helix</keyword>
<evidence type="ECO:0000313" key="6">
    <source>
        <dbReference type="Proteomes" id="UP001152561"/>
    </source>
</evidence>
<dbReference type="Gene3D" id="3.30.40.10">
    <property type="entry name" value="Zinc/RING finger domain, C3HC4 (zinc finger)"/>
    <property type="match status" value="1"/>
</dbReference>
<name>A0A9Q1M773_9SOLA</name>
<dbReference type="Proteomes" id="UP001152561">
    <property type="component" value="Unassembled WGS sequence"/>
</dbReference>
<dbReference type="FunFam" id="3.30.40.10:FF:000148">
    <property type="entry name" value="Kinesin-like protein KIN-7D, mitochondrial"/>
    <property type="match status" value="1"/>
</dbReference>
<keyword evidence="2" id="KW-0479">Metal-binding</keyword>
<dbReference type="AlphaFoldDB" id="A0A9Q1M773"/>
<keyword evidence="3" id="KW-0812">Transmembrane</keyword>
<protein>
    <recommendedName>
        <fullName evidence="4">RING-type domain-containing protein</fullName>
    </recommendedName>
</protein>
<dbReference type="InterPro" id="IPR019396">
    <property type="entry name" value="TM_Fragile-X-F-assoc"/>
</dbReference>
<organism evidence="5 6">
    <name type="scientific">Anisodus acutangulus</name>
    <dbReference type="NCBI Taxonomy" id="402998"/>
    <lineage>
        <taxon>Eukaryota</taxon>
        <taxon>Viridiplantae</taxon>
        <taxon>Streptophyta</taxon>
        <taxon>Embryophyta</taxon>
        <taxon>Tracheophyta</taxon>
        <taxon>Spermatophyta</taxon>
        <taxon>Magnoliopsida</taxon>
        <taxon>eudicotyledons</taxon>
        <taxon>Gunneridae</taxon>
        <taxon>Pentapetalae</taxon>
        <taxon>asterids</taxon>
        <taxon>lamiids</taxon>
        <taxon>Solanales</taxon>
        <taxon>Solanaceae</taxon>
        <taxon>Solanoideae</taxon>
        <taxon>Hyoscyameae</taxon>
        <taxon>Anisodus</taxon>
    </lineage>
</organism>
<feature type="transmembrane region" description="Helical" evidence="3">
    <location>
        <begin position="143"/>
        <end position="166"/>
    </location>
</feature>
<keyword evidence="2" id="KW-0863">Zinc-finger</keyword>
<dbReference type="Pfam" id="PF13920">
    <property type="entry name" value="zf-C3HC4_3"/>
    <property type="match status" value="1"/>
</dbReference>
<dbReference type="GO" id="GO:0008270">
    <property type="term" value="F:zinc ion binding"/>
    <property type="evidence" value="ECO:0007669"/>
    <property type="project" value="UniProtKB-KW"/>
</dbReference>
<gene>
    <name evidence="5" type="ORF">K7X08_024092</name>
</gene>
<feature type="domain" description="RING-type" evidence="4">
    <location>
        <begin position="419"/>
        <end position="454"/>
    </location>
</feature>
<evidence type="ECO:0000256" key="3">
    <source>
        <dbReference type="SAM" id="Phobius"/>
    </source>
</evidence>
<dbReference type="InterPro" id="IPR013083">
    <property type="entry name" value="Znf_RING/FYVE/PHD"/>
</dbReference>
<accession>A0A9Q1M773</accession>
<evidence type="ECO:0000259" key="4">
    <source>
        <dbReference type="PROSITE" id="PS50089"/>
    </source>
</evidence>
<reference evidence="6" key="1">
    <citation type="journal article" date="2023" name="Proc. Natl. Acad. Sci. U.S.A.">
        <title>Genomic and structural basis for evolution of tropane alkaloid biosynthesis.</title>
        <authorList>
            <person name="Wanga Y.-J."/>
            <person name="Taina T."/>
            <person name="Yua J.-Y."/>
            <person name="Lia J."/>
            <person name="Xua B."/>
            <person name="Chenc J."/>
            <person name="D'Auriad J.C."/>
            <person name="Huanga J.-P."/>
            <person name="Huanga S.-X."/>
        </authorList>
    </citation>
    <scope>NUCLEOTIDE SEQUENCE [LARGE SCALE GENOMIC DNA]</scope>
    <source>
        <strain evidence="6">cv. KIB-2019</strain>
    </source>
</reference>
<keyword evidence="6" id="KW-1185">Reference proteome</keyword>
<feature type="transmembrane region" description="Helical" evidence="3">
    <location>
        <begin position="178"/>
        <end position="198"/>
    </location>
</feature>
<dbReference type="PANTHER" id="PTHR46859:SF3">
    <property type="entry name" value="RING-TYPE DOMAIN-CONTAINING PROTEIN"/>
    <property type="match status" value="1"/>
</dbReference>
<dbReference type="PROSITE" id="PS50089">
    <property type="entry name" value="ZF_RING_2"/>
    <property type="match status" value="1"/>
</dbReference>
<feature type="transmembrane region" description="Helical" evidence="3">
    <location>
        <begin position="12"/>
        <end position="30"/>
    </location>
</feature>
<proteinExistence type="predicted"/>
<keyword evidence="3" id="KW-0472">Membrane</keyword>
<evidence type="ECO:0000313" key="5">
    <source>
        <dbReference type="EMBL" id="KAJ8553414.1"/>
    </source>
</evidence>
<evidence type="ECO:0000256" key="2">
    <source>
        <dbReference type="PROSITE-ProRule" id="PRU00175"/>
    </source>
</evidence>
<sequence length="1075" mass="120375">MSWRRVGKSFQALSAHTLLLCFTVLLVLELDQFLDYSWWIIFFPLWMFHAVVARGRFSLPAPSVPHDRHWAPCHAVVAIPLLIAFELLLCIHLESIYVNHSAAVNLKIVFLPLLAFEIIILVDNLRMCKALLPGDEESMNDEAIWETLPHFWVAISMVFFLAATVFTLLKLCGDVGALGWWDLFINYGIAECFAFLVCTKWSNPTIHRSSETRGASSSSTTIRYLDWNSGLVVSSEEETQSRMCGLADLGGHIMKIPIILFQVLLCMRLEGTPAGARHISLPLLFLPIFLLQGAGVLFATLRFVEKIVLLLRSGAAVGRYHVFSSRMCDCFAFMHQGSRLLGWWSIDESSREEQARLFHDGFPGYNTFCGYPPEIVKKMPKKDLAEEVWRLQAALGEQAEITKLSQQEYERLQNEKVLCRVCFEGEISTVLLPCRHRVLCSSCCERCNKCPICRVCIEERLPVYDHIGSRPTCFYFFDPSTVPGADVSLLNSGSISCTSFYIWMRHKKPSVDTNMWKVGQLIEECYPSGCLTHNEELEVAFSSFPDSVSQNHNRSSIHDCIFFFRVRRQGNPQLPSSGIVEVDNNTRATQMTASDKVLKQRSKIQKGANSRYLYGFVFNRQRHDERLKRGGEQKSAKELPIGNATLKVNLPPAHCMPLDCGVLFEELANPIAPFLPSSQSVSQEPILIIAPTPPQCCEAVAGLVSLVAPLLCSIDFRPYFTIHDPDFAHLNSLQEGAAFPPMILGVTNLFFLKSLQRIPHVLSVGNPVMNAAQLPFSARASTGRIPAGPEGLSLPNLSLKKFTPSNFLNAVKLRRDGPLCLMTEHNEALWSGYAPITKPDTSILNRLIDAGFSPRVEESMSVVNNDMLRRHFLELTTNILAPFGPYYETTTPSEGSSPYVDPPPPPLSTFNAEDFLTSLSERGPGKFLLKRMKSKLAGPLQAISERHNFLPWFQRKRAVAEQEQYRLWRQARTRADIHHLISRMSELETVDTFNAIKRHLLGELQQSSTTEAGSDAASSKLSGDLQAVFNVLPKDVQQLMLMNPERAALVQGNHEGTPDSAVQDGTGLLNDLAAR</sequence>
<comment type="caution">
    <text evidence="5">The sequence shown here is derived from an EMBL/GenBank/DDBJ whole genome shotgun (WGS) entry which is preliminary data.</text>
</comment>
<dbReference type="InterPro" id="IPR001841">
    <property type="entry name" value="Znf_RING"/>
</dbReference>